<accession>A0ABS2PF20</accession>
<dbReference type="SUPFAM" id="SSF47413">
    <property type="entry name" value="lambda repressor-like DNA-binding domains"/>
    <property type="match status" value="1"/>
</dbReference>
<evidence type="ECO:0000313" key="4">
    <source>
        <dbReference type="EMBL" id="MBM7634029.1"/>
    </source>
</evidence>
<evidence type="ECO:0000259" key="3">
    <source>
        <dbReference type="PROSITE" id="PS50943"/>
    </source>
</evidence>
<dbReference type="EMBL" id="JAFBEC010000009">
    <property type="protein sequence ID" value="MBM7634029.1"/>
    <property type="molecule type" value="Genomic_DNA"/>
</dbReference>
<evidence type="ECO:0000313" key="5">
    <source>
        <dbReference type="Proteomes" id="UP000741863"/>
    </source>
</evidence>
<dbReference type="PANTHER" id="PTHR46558">
    <property type="entry name" value="TRACRIPTIONAL REGULATORY PROTEIN-RELATED-RELATED"/>
    <property type="match status" value="1"/>
</dbReference>
<evidence type="ECO:0000256" key="1">
    <source>
        <dbReference type="ARBA" id="ARBA00023125"/>
    </source>
</evidence>
<dbReference type="SMART" id="SM00530">
    <property type="entry name" value="HTH_XRE"/>
    <property type="match status" value="1"/>
</dbReference>
<gene>
    <name evidence="4" type="ORF">JOD17_003129</name>
</gene>
<dbReference type="InterPro" id="IPR001387">
    <property type="entry name" value="Cro/C1-type_HTH"/>
</dbReference>
<protein>
    <submittedName>
        <fullName evidence="4">Transcriptional regulator with XRE-family HTH domain</fullName>
    </submittedName>
</protein>
<comment type="caution">
    <text evidence="4">The sequence shown here is derived from an EMBL/GenBank/DDBJ whole genome shotgun (WGS) entry which is preliminary data.</text>
</comment>
<dbReference type="InterPro" id="IPR010982">
    <property type="entry name" value="Lambda_DNA-bd_dom_sf"/>
</dbReference>
<organism evidence="4 5">
    <name type="scientific">Geomicrobium sediminis</name>
    <dbReference type="NCBI Taxonomy" id="1347788"/>
    <lineage>
        <taxon>Bacteria</taxon>
        <taxon>Bacillati</taxon>
        <taxon>Bacillota</taxon>
        <taxon>Bacilli</taxon>
        <taxon>Bacillales</taxon>
        <taxon>Geomicrobium</taxon>
    </lineage>
</organism>
<evidence type="ECO:0000256" key="2">
    <source>
        <dbReference type="SAM" id="MobiDB-lite"/>
    </source>
</evidence>
<dbReference type="RefSeq" id="WP_052366606.1">
    <property type="nucleotide sequence ID" value="NZ_JAFBEC010000009.1"/>
</dbReference>
<dbReference type="Pfam" id="PF01381">
    <property type="entry name" value="HTH_3"/>
    <property type="match status" value="1"/>
</dbReference>
<dbReference type="CDD" id="cd00093">
    <property type="entry name" value="HTH_XRE"/>
    <property type="match status" value="1"/>
</dbReference>
<keyword evidence="1" id="KW-0238">DNA-binding</keyword>
<keyword evidence="5" id="KW-1185">Reference proteome</keyword>
<proteinExistence type="predicted"/>
<dbReference type="Gene3D" id="1.10.260.40">
    <property type="entry name" value="lambda repressor-like DNA-binding domains"/>
    <property type="match status" value="1"/>
</dbReference>
<dbReference type="Proteomes" id="UP000741863">
    <property type="component" value="Unassembled WGS sequence"/>
</dbReference>
<feature type="region of interest" description="Disordered" evidence="2">
    <location>
        <begin position="112"/>
        <end position="132"/>
    </location>
</feature>
<sequence>MLSDKLSKLRTELKISQTELSKRLGIPRTTYSGYENGSREPDYETLLKIAKYFDVSTDYLLGKDTNKTPINDQEVKTYFYGGADDITPEEKEALDEVVEFELRRLRRAKERVEKAYEGDEEFKRSRNRLGED</sequence>
<reference evidence="4 5" key="1">
    <citation type="submission" date="2021-01" db="EMBL/GenBank/DDBJ databases">
        <title>Genomic Encyclopedia of Type Strains, Phase IV (KMG-IV): sequencing the most valuable type-strain genomes for metagenomic binning, comparative biology and taxonomic classification.</title>
        <authorList>
            <person name="Goeker M."/>
        </authorList>
    </citation>
    <scope>NUCLEOTIDE SEQUENCE [LARGE SCALE GENOMIC DNA]</scope>
    <source>
        <strain evidence="4 5">DSM 25540</strain>
    </source>
</reference>
<dbReference type="PROSITE" id="PS50943">
    <property type="entry name" value="HTH_CROC1"/>
    <property type="match status" value="1"/>
</dbReference>
<feature type="domain" description="HTH cro/C1-type" evidence="3">
    <location>
        <begin position="6"/>
        <end position="60"/>
    </location>
</feature>
<name>A0ABS2PF20_9BACL</name>
<dbReference type="PANTHER" id="PTHR46558:SF14">
    <property type="entry name" value="HTH-TYPE TRANSCRIPTIONAL REGULATOR ANSR"/>
    <property type="match status" value="1"/>
</dbReference>